<dbReference type="PROSITE" id="PS50142">
    <property type="entry name" value="RNASE_3_2"/>
    <property type="match status" value="1"/>
</dbReference>
<organism evidence="12 13">
    <name type="scientific">Oligosphaera ethanolica</name>
    <dbReference type="NCBI Taxonomy" id="760260"/>
    <lineage>
        <taxon>Bacteria</taxon>
        <taxon>Pseudomonadati</taxon>
        <taxon>Lentisphaerota</taxon>
        <taxon>Oligosphaeria</taxon>
        <taxon>Oligosphaerales</taxon>
        <taxon>Oligosphaeraceae</taxon>
        <taxon>Oligosphaera</taxon>
    </lineage>
</organism>
<keyword evidence="3 9" id="KW-0698">rRNA processing</keyword>
<dbReference type="CDD" id="cd10845">
    <property type="entry name" value="DSRM_RNAse_III_family"/>
    <property type="match status" value="1"/>
</dbReference>
<dbReference type="AlphaFoldDB" id="A0AAE3VHR0"/>
<reference evidence="12" key="1">
    <citation type="submission" date="2023-07" db="EMBL/GenBank/DDBJ databases">
        <title>Genomic Encyclopedia of Type Strains, Phase IV (KMG-IV): sequencing the most valuable type-strain genomes for metagenomic binning, comparative biology and taxonomic classification.</title>
        <authorList>
            <person name="Goeker M."/>
        </authorList>
    </citation>
    <scope>NUCLEOTIDE SEQUENCE</scope>
    <source>
        <strain evidence="12">DSM 24202</strain>
    </source>
</reference>
<protein>
    <recommendedName>
        <fullName evidence="9">Ribonuclease 3</fullName>
        <ecNumber evidence="9">3.1.26.3</ecNumber>
    </recommendedName>
    <alternativeName>
        <fullName evidence="9">Ribonuclease III</fullName>
        <shortName evidence="9">RNase III</shortName>
    </alternativeName>
</protein>
<comment type="cofactor">
    <cofactor evidence="9">
        <name>Mg(2+)</name>
        <dbReference type="ChEBI" id="CHEBI:18420"/>
    </cofactor>
</comment>
<feature type="binding site" evidence="9">
    <location>
        <position position="124"/>
    </location>
    <ligand>
        <name>Mg(2+)</name>
        <dbReference type="ChEBI" id="CHEBI:18420"/>
    </ligand>
</feature>
<keyword evidence="8 9" id="KW-0694">RNA-binding</keyword>
<comment type="subunit">
    <text evidence="9">Homodimer.</text>
</comment>
<dbReference type="Gene3D" id="3.30.160.20">
    <property type="match status" value="1"/>
</dbReference>
<dbReference type="CDD" id="cd00593">
    <property type="entry name" value="RIBOc"/>
    <property type="match status" value="1"/>
</dbReference>
<keyword evidence="9" id="KW-0819">tRNA processing</keyword>
<gene>
    <name evidence="9" type="primary">rnc</name>
    <name evidence="12" type="ORF">J3R75_002717</name>
</gene>
<dbReference type="SUPFAM" id="SSF69065">
    <property type="entry name" value="RNase III domain-like"/>
    <property type="match status" value="1"/>
</dbReference>
<evidence type="ECO:0000256" key="5">
    <source>
        <dbReference type="ARBA" id="ARBA00022722"/>
    </source>
</evidence>
<feature type="binding site" evidence="9">
    <location>
        <position position="51"/>
    </location>
    <ligand>
        <name>Mg(2+)</name>
        <dbReference type="ChEBI" id="CHEBI:18420"/>
    </ligand>
</feature>
<dbReference type="PROSITE" id="PS50137">
    <property type="entry name" value="DS_RBD"/>
    <property type="match status" value="1"/>
</dbReference>
<comment type="function">
    <text evidence="9">Digests double-stranded RNA. Involved in the processing of primary rRNA transcript to yield the immediate precursors to the large and small rRNAs (23S and 16S). Processes some mRNAs, and tRNAs when they are encoded in the rRNA operon. Processes pre-crRNA and tracrRNA of type II CRISPR loci if present in the organism.</text>
</comment>
<evidence type="ECO:0000313" key="12">
    <source>
        <dbReference type="EMBL" id="MDQ0290610.1"/>
    </source>
</evidence>
<dbReference type="Pfam" id="PF00035">
    <property type="entry name" value="dsrm"/>
    <property type="match status" value="1"/>
</dbReference>
<dbReference type="GO" id="GO:0046872">
    <property type="term" value="F:metal ion binding"/>
    <property type="evidence" value="ECO:0007669"/>
    <property type="project" value="UniProtKB-KW"/>
</dbReference>
<dbReference type="Gene3D" id="1.10.1520.10">
    <property type="entry name" value="Ribonuclease III domain"/>
    <property type="match status" value="1"/>
</dbReference>
<dbReference type="InterPro" id="IPR036389">
    <property type="entry name" value="RNase_III_sf"/>
</dbReference>
<keyword evidence="9" id="KW-0479">Metal-binding</keyword>
<keyword evidence="6 9" id="KW-0255">Endonuclease</keyword>
<comment type="caution">
    <text evidence="12">The sequence shown here is derived from an EMBL/GenBank/DDBJ whole genome shotgun (WGS) entry which is preliminary data.</text>
</comment>
<dbReference type="PROSITE" id="PS00517">
    <property type="entry name" value="RNASE_3_1"/>
    <property type="match status" value="1"/>
</dbReference>
<evidence type="ECO:0000256" key="6">
    <source>
        <dbReference type="ARBA" id="ARBA00022759"/>
    </source>
</evidence>
<dbReference type="InterPro" id="IPR014720">
    <property type="entry name" value="dsRBD_dom"/>
</dbReference>
<dbReference type="HAMAP" id="MF_00104">
    <property type="entry name" value="RNase_III"/>
    <property type="match status" value="1"/>
</dbReference>
<dbReference type="GO" id="GO:0005737">
    <property type="term" value="C:cytoplasm"/>
    <property type="evidence" value="ECO:0007669"/>
    <property type="project" value="UniProtKB-SubCell"/>
</dbReference>
<dbReference type="InterPro" id="IPR000999">
    <property type="entry name" value="RNase_III_dom"/>
</dbReference>
<sequence length="240" mass="26156">MTLTVSTDIQEQLQTRCDYHFKDLNLLTQALTHPSFAAEQTPSPPDNQRLEFLGDSVLQLILSDLLFASLPDDKEGPLTRLRATLANESATASYAKKLGLQEAILLGKGEDQTGGRERQSILGDLFEAFLAAVYLDGGMDAARTLCLRLLPPVADSKRLLLAKDNPKGTLQELSQDRFKCKPKYSVLSCDGPVHDPNFVVSVSINNVEMGQGSGSSHRSAERQAASQALLKILQEDSAQD</sequence>
<dbReference type="GO" id="GO:0010468">
    <property type="term" value="P:regulation of gene expression"/>
    <property type="evidence" value="ECO:0007669"/>
    <property type="project" value="TreeGrafter"/>
</dbReference>
<dbReference type="GO" id="GO:0008033">
    <property type="term" value="P:tRNA processing"/>
    <property type="evidence" value="ECO:0007669"/>
    <property type="project" value="UniProtKB-KW"/>
</dbReference>
<dbReference type="PANTHER" id="PTHR11207:SF0">
    <property type="entry name" value="RIBONUCLEASE 3"/>
    <property type="match status" value="1"/>
</dbReference>
<feature type="binding site" evidence="9">
    <location>
        <position position="127"/>
    </location>
    <ligand>
        <name>Mg(2+)</name>
        <dbReference type="ChEBI" id="CHEBI:18420"/>
    </ligand>
</feature>
<evidence type="ECO:0000256" key="3">
    <source>
        <dbReference type="ARBA" id="ARBA00022552"/>
    </source>
</evidence>
<evidence type="ECO:0000259" key="10">
    <source>
        <dbReference type="PROSITE" id="PS50137"/>
    </source>
</evidence>
<feature type="domain" description="DRBM" evidence="10">
    <location>
        <begin position="165"/>
        <end position="234"/>
    </location>
</feature>
<dbReference type="FunFam" id="1.10.1520.10:FF:000001">
    <property type="entry name" value="Ribonuclease 3"/>
    <property type="match status" value="1"/>
</dbReference>
<keyword evidence="4 9" id="KW-0507">mRNA processing</keyword>
<comment type="subcellular location">
    <subcellularLocation>
        <location evidence="9">Cytoplasm</location>
    </subcellularLocation>
</comment>
<comment type="catalytic activity">
    <reaction evidence="1 9">
        <text>Endonucleolytic cleavage to 5'-phosphomonoester.</text>
        <dbReference type="EC" id="3.1.26.3"/>
    </reaction>
</comment>
<keyword evidence="9" id="KW-0699">rRNA-binding</keyword>
<dbReference type="GO" id="GO:0003725">
    <property type="term" value="F:double-stranded RNA binding"/>
    <property type="evidence" value="ECO:0007669"/>
    <property type="project" value="TreeGrafter"/>
</dbReference>
<dbReference type="GO" id="GO:0006397">
    <property type="term" value="P:mRNA processing"/>
    <property type="evidence" value="ECO:0007669"/>
    <property type="project" value="UniProtKB-UniRule"/>
</dbReference>
<evidence type="ECO:0000256" key="8">
    <source>
        <dbReference type="ARBA" id="ARBA00022884"/>
    </source>
</evidence>
<evidence type="ECO:0000256" key="4">
    <source>
        <dbReference type="ARBA" id="ARBA00022664"/>
    </source>
</evidence>
<dbReference type="RefSeq" id="WP_307262266.1">
    <property type="nucleotide sequence ID" value="NZ_JAUSVL010000001.1"/>
</dbReference>
<keyword evidence="7 9" id="KW-0378">Hydrolase</keyword>
<name>A0AAE3VHR0_9BACT</name>
<feature type="domain" description="RNase III" evidence="11">
    <location>
        <begin position="10"/>
        <end position="138"/>
    </location>
</feature>
<dbReference type="NCBIfam" id="TIGR02191">
    <property type="entry name" value="RNaseIII"/>
    <property type="match status" value="1"/>
</dbReference>
<keyword evidence="9" id="KW-0963">Cytoplasm</keyword>
<keyword evidence="13" id="KW-1185">Reference proteome</keyword>
<dbReference type="Pfam" id="PF14622">
    <property type="entry name" value="Ribonucleas_3_3"/>
    <property type="match status" value="1"/>
</dbReference>
<evidence type="ECO:0000256" key="2">
    <source>
        <dbReference type="ARBA" id="ARBA00010183"/>
    </source>
</evidence>
<dbReference type="EMBL" id="JAUSVL010000001">
    <property type="protein sequence ID" value="MDQ0290610.1"/>
    <property type="molecule type" value="Genomic_DNA"/>
</dbReference>
<feature type="active site" evidence="9">
    <location>
        <position position="127"/>
    </location>
</feature>
<feature type="active site" evidence="9">
    <location>
        <position position="55"/>
    </location>
</feature>
<evidence type="ECO:0000259" key="11">
    <source>
        <dbReference type="PROSITE" id="PS50142"/>
    </source>
</evidence>
<dbReference type="PANTHER" id="PTHR11207">
    <property type="entry name" value="RIBONUCLEASE III"/>
    <property type="match status" value="1"/>
</dbReference>
<dbReference type="GO" id="GO:0004525">
    <property type="term" value="F:ribonuclease III activity"/>
    <property type="evidence" value="ECO:0007669"/>
    <property type="project" value="UniProtKB-UniRule"/>
</dbReference>
<evidence type="ECO:0000256" key="1">
    <source>
        <dbReference type="ARBA" id="ARBA00000109"/>
    </source>
</evidence>
<comment type="similarity">
    <text evidence="2">Belongs to the ribonuclease III family.</text>
</comment>
<accession>A0AAE3VHR0</accession>
<evidence type="ECO:0000256" key="7">
    <source>
        <dbReference type="ARBA" id="ARBA00022801"/>
    </source>
</evidence>
<dbReference type="GO" id="GO:0006364">
    <property type="term" value="P:rRNA processing"/>
    <property type="evidence" value="ECO:0007669"/>
    <property type="project" value="UniProtKB-UniRule"/>
</dbReference>
<keyword evidence="5 9" id="KW-0540">Nuclease</keyword>
<dbReference type="SUPFAM" id="SSF54768">
    <property type="entry name" value="dsRNA-binding domain-like"/>
    <property type="match status" value="1"/>
</dbReference>
<dbReference type="SMART" id="SM00358">
    <property type="entry name" value="DSRM"/>
    <property type="match status" value="1"/>
</dbReference>
<dbReference type="Proteomes" id="UP001238163">
    <property type="component" value="Unassembled WGS sequence"/>
</dbReference>
<dbReference type="SMART" id="SM00535">
    <property type="entry name" value="RIBOc"/>
    <property type="match status" value="1"/>
</dbReference>
<dbReference type="InterPro" id="IPR011907">
    <property type="entry name" value="RNase_III"/>
</dbReference>
<keyword evidence="9" id="KW-0460">Magnesium</keyword>
<proteinExistence type="inferred from homology"/>
<evidence type="ECO:0000313" key="13">
    <source>
        <dbReference type="Proteomes" id="UP001238163"/>
    </source>
</evidence>
<dbReference type="EC" id="3.1.26.3" evidence="9"/>
<dbReference type="GO" id="GO:0019843">
    <property type="term" value="F:rRNA binding"/>
    <property type="evidence" value="ECO:0007669"/>
    <property type="project" value="UniProtKB-KW"/>
</dbReference>
<evidence type="ECO:0000256" key="9">
    <source>
        <dbReference type="HAMAP-Rule" id="MF_00104"/>
    </source>
</evidence>